<evidence type="ECO:0000313" key="1">
    <source>
        <dbReference type="EMBL" id="KAI4815214.1"/>
    </source>
</evidence>
<proteinExistence type="predicted"/>
<feature type="non-terminal residue" evidence="1">
    <location>
        <position position="84"/>
    </location>
</feature>
<dbReference type="EMBL" id="CM043797">
    <property type="protein sequence ID" value="KAI4815214.1"/>
    <property type="molecule type" value="Genomic_DNA"/>
</dbReference>
<keyword evidence="2" id="KW-1185">Reference proteome</keyword>
<organism evidence="1 2">
    <name type="scientific">Chaenocephalus aceratus</name>
    <name type="common">Blackfin icefish</name>
    <name type="synonym">Chaenichthys aceratus</name>
    <dbReference type="NCBI Taxonomy" id="36190"/>
    <lineage>
        <taxon>Eukaryota</taxon>
        <taxon>Metazoa</taxon>
        <taxon>Chordata</taxon>
        <taxon>Craniata</taxon>
        <taxon>Vertebrata</taxon>
        <taxon>Euteleostomi</taxon>
        <taxon>Actinopterygii</taxon>
        <taxon>Neopterygii</taxon>
        <taxon>Teleostei</taxon>
        <taxon>Neoteleostei</taxon>
        <taxon>Acanthomorphata</taxon>
        <taxon>Eupercaria</taxon>
        <taxon>Perciformes</taxon>
        <taxon>Notothenioidei</taxon>
        <taxon>Channichthyidae</taxon>
        <taxon>Chaenocephalus</taxon>
    </lineage>
</organism>
<comment type="caution">
    <text evidence="1">The sequence shown here is derived from an EMBL/GenBank/DDBJ whole genome shotgun (WGS) entry which is preliminary data.</text>
</comment>
<reference evidence="1" key="1">
    <citation type="submission" date="2022-05" db="EMBL/GenBank/DDBJ databases">
        <title>Chromosome-level genome of Chaenocephalus aceratus.</title>
        <authorList>
            <person name="Park H."/>
        </authorList>
    </citation>
    <scope>NUCLEOTIDE SEQUENCE</scope>
    <source>
        <strain evidence="1">KU_202001</strain>
    </source>
</reference>
<gene>
    <name evidence="1" type="ORF">KUCAC02_005368</name>
</gene>
<accession>A0ACB9WNF0</accession>
<protein>
    <submittedName>
        <fullName evidence="1">Uncharacterized protein</fullName>
    </submittedName>
</protein>
<evidence type="ECO:0000313" key="2">
    <source>
        <dbReference type="Proteomes" id="UP001057452"/>
    </source>
</evidence>
<dbReference type="Proteomes" id="UP001057452">
    <property type="component" value="Chromosome 13"/>
</dbReference>
<name>A0ACB9WNF0_CHAAC</name>
<sequence length="84" mass="8717">LRQHSLLGSLHCAVQPGSARPAHRGPPSPPKGSLSAVGALSAPGPGIHMTRNMRYISKQSGSVKRRQPCASVGLTLTPTLITIT</sequence>
<feature type="non-terminal residue" evidence="1">
    <location>
        <position position="1"/>
    </location>
</feature>